<feature type="compositionally biased region" description="Polar residues" evidence="1">
    <location>
        <begin position="1"/>
        <end position="14"/>
    </location>
</feature>
<evidence type="ECO:0000313" key="2">
    <source>
        <dbReference type="EMBL" id="MCM2372792.1"/>
    </source>
</evidence>
<gene>
    <name evidence="2" type="ORF">NB063_19430</name>
</gene>
<feature type="compositionally biased region" description="Basic residues" evidence="1">
    <location>
        <begin position="41"/>
        <end position="51"/>
    </location>
</feature>
<feature type="region of interest" description="Disordered" evidence="1">
    <location>
        <begin position="224"/>
        <end position="252"/>
    </location>
</feature>
<evidence type="ECO:0000313" key="3">
    <source>
        <dbReference type="Proteomes" id="UP001202961"/>
    </source>
</evidence>
<sequence>MNSKAESGKSTASKTGRESNTRNTTSRRKTPSARVAAATARKTRAAGKKKKQQVEGPPVYASDVVVAKSVEESGKKEASVLPEVLGGPQQDELQLSPIEADLPIQHRPAQVLKLAEEAFAKTGSWVVFYRTMLAPGGVVDQLYEDAESRRYFETTPEFAELLEMLTAMRSQDESSAGTHEPTRVITIRIPRSMHEATIREANELELSINAYCVTKLLQPANARFTPLESGKRRGRRPGPQITLQKVKVKSKK</sequence>
<organism evidence="2 3">
    <name type="scientific">Aporhodopirellula aestuarii</name>
    <dbReference type="NCBI Taxonomy" id="2950107"/>
    <lineage>
        <taxon>Bacteria</taxon>
        <taxon>Pseudomonadati</taxon>
        <taxon>Planctomycetota</taxon>
        <taxon>Planctomycetia</taxon>
        <taxon>Pirellulales</taxon>
        <taxon>Pirellulaceae</taxon>
        <taxon>Aporhodopirellula</taxon>
    </lineage>
</organism>
<dbReference type="EMBL" id="JAMQBK010000054">
    <property type="protein sequence ID" value="MCM2372792.1"/>
    <property type="molecule type" value="Genomic_DNA"/>
</dbReference>
<dbReference type="RefSeq" id="WP_250930426.1">
    <property type="nucleotide sequence ID" value="NZ_JAMQBK010000054.1"/>
</dbReference>
<proteinExistence type="predicted"/>
<name>A0ABT0U764_9BACT</name>
<evidence type="ECO:0000256" key="1">
    <source>
        <dbReference type="SAM" id="MobiDB-lite"/>
    </source>
</evidence>
<protein>
    <submittedName>
        <fullName evidence="2">Uncharacterized protein</fullName>
    </submittedName>
</protein>
<feature type="region of interest" description="Disordered" evidence="1">
    <location>
        <begin position="1"/>
        <end position="58"/>
    </location>
</feature>
<dbReference type="Proteomes" id="UP001202961">
    <property type="component" value="Unassembled WGS sequence"/>
</dbReference>
<accession>A0ABT0U764</accession>
<keyword evidence="3" id="KW-1185">Reference proteome</keyword>
<comment type="caution">
    <text evidence="2">The sequence shown here is derived from an EMBL/GenBank/DDBJ whole genome shotgun (WGS) entry which is preliminary data.</text>
</comment>
<reference evidence="2 3" key="1">
    <citation type="journal article" date="2022" name="Syst. Appl. Microbiol.">
        <title>Rhodopirellula aestuarii sp. nov., a novel member of the genus Rhodopirellula isolated from brackish sediments collected in the Tagus River estuary, Portugal.</title>
        <authorList>
            <person name="Vitorino I.R."/>
            <person name="Klimek D."/>
            <person name="Calusinska M."/>
            <person name="Lobo-da-Cunha A."/>
            <person name="Vasconcelos V."/>
            <person name="Lage O.M."/>
        </authorList>
    </citation>
    <scope>NUCLEOTIDE SEQUENCE [LARGE SCALE GENOMIC DNA]</scope>
    <source>
        <strain evidence="2 3">ICT_H3.1</strain>
    </source>
</reference>